<dbReference type="Gene3D" id="2.70.150.10">
    <property type="entry name" value="Calcium-transporting ATPase, cytoplasmic transduction domain A"/>
    <property type="match status" value="1"/>
</dbReference>
<feature type="transmembrane region" description="Helical" evidence="3">
    <location>
        <begin position="139"/>
        <end position="166"/>
    </location>
</feature>
<dbReference type="PANTHER" id="PTHR43294">
    <property type="entry name" value="SODIUM/POTASSIUM-TRANSPORTING ATPASE SUBUNIT ALPHA"/>
    <property type="match status" value="1"/>
</dbReference>
<dbReference type="GO" id="GO:1902600">
    <property type="term" value="P:proton transmembrane transport"/>
    <property type="evidence" value="ECO:0007669"/>
    <property type="project" value="TreeGrafter"/>
</dbReference>
<proteinExistence type="predicted"/>
<dbReference type="InterPro" id="IPR023299">
    <property type="entry name" value="ATPase_P-typ_cyto_dom_N"/>
</dbReference>
<feature type="domain" description="P-type ATPase A" evidence="4">
    <location>
        <begin position="4"/>
        <end position="89"/>
    </location>
</feature>
<dbReference type="Gene3D" id="3.40.50.1000">
    <property type="entry name" value="HAD superfamily/HAD-like"/>
    <property type="match status" value="1"/>
</dbReference>
<dbReference type="InterPro" id="IPR008250">
    <property type="entry name" value="ATPase_P-typ_transduc_dom_A_sf"/>
</dbReference>
<dbReference type="PANTHER" id="PTHR43294:SF21">
    <property type="entry name" value="CATION TRANSPORTING ATPASE"/>
    <property type="match status" value="1"/>
</dbReference>
<dbReference type="WBParaSite" id="ALUE_0001428001-mRNA-1">
    <property type="protein sequence ID" value="ALUE_0001428001-mRNA-1"/>
    <property type="gene ID" value="ALUE_0001428001"/>
</dbReference>
<dbReference type="Proteomes" id="UP000036681">
    <property type="component" value="Unplaced"/>
</dbReference>
<evidence type="ECO:0000256" key="1">
    <source>
        <dbReference type="ARBA" id="ARBA00004651"/>
    </source>
</evidence>
<accession>A0A0M3I9V0</accession>
<dbReference type="InterPro" id="IPR050510">
    <property type="entry name" value="Cation_transp_ATPase_P-type"/>
</dbReference>
<dbReference type="InterPro" id="IPR059000">
    <property type="entry name" value="ATPase_P-type_domA"/>
</dbReference>
<dbReference type="SUPFAM" id="SSF81653">
    <property type="entry name" value="Calcium ATPase, transduction domain A"/>
    <property type="match status" value="1"/>
</dbReference>
<dbReference type="GO" id="GO:0006883">
    <property type="term" value="P:intracellular sodium ion homeostasis"/>
    <property type="evidence" value="ECO:0007669"/>
    <property type="project" value="TreeGrafter"/>
</dbReference>
<dbReference type="Pfam" id="PF00122">
    <property type="entry name" value="E1-E2_ATPase"/>
    <property type="match status" value="1"/>
</dbReference>
<dbReference type="GO" id="GO:0036376">
    <property type="term" value="P:sodium ion export across plasma membrane"/>
    <property type="evidence" value="ECO:0007669"/>
    <property type="project" value="TreeGrafter"/>
</dbReference>
<keyword evidence="3" id="KW-0472">Membrane</keyword>
<dbReference type="InterPro" id="IPR023298">
    <property type="entry name" value="ATPase_P-typ_TM_dom_sf"/>
</dbReference>
<dbReference type="GO" id="GO:0000166">
    <property type="term" value="F:nucleotide binding"/>
    <property type="evidence" value="ECO:0007669"/>
    <property type="project" value="InterPro"/>
</dbReference>
<keyword evidence="2" id="KW-1003">Cell membrane</keyword>
<dbReference type="Gene3D" id="1.20.1110.10">
    <property type="entry name" value="Calcium-transporting ATPase, transmembrane domain"/>
    <property type="match status" value="1"/>
</dbReference>
<dbReference type="GO" id="GO:1990573">
    <property type="term" value="P:potassium ion import across plasma membrane"/>
    <property type="evidence" value="ECO:0007669"/>
    <property type="project" value="TreeGrafter"/>
</dbReference>
<feature type="transmembrane region" description="Helical" evidence="3">
    <location>
        <begin position="106"/>
        <end position="127"/>
    </location>
</feature>
<organism evidence="5 6">
    <name type="scientific">Ascaris lumbricoides</name>
    <name type="common">Giant roundworm</name>
    <dbReference type="NCBI Taxonomy" id="6252"/>
    <lineage>
        <taxon>Eukaryota</taxon>
        <taxon>Metazoa</taxon>
        <taxon>Ecdysozoa</taxon>
        <taxon>Nematoda</taxon>
        <taxon>Chromadorea</taxon>
        <taxon>Rhabditida</taxon>
        <taxon>Spirurina</taxon>
        <taxon>Ascaridomorpha</taxon>
        <taxon>Ascaridoidea</taxon>
        <taxon>Ascarididae</taxon>
        <taxon>Ascaris</taxon>
    </lineage>
</organism>
<dbReference type="Gene3D" id="3.40.1110.10">
    <property type="entry name" value="Calcium-transporting ATPase, cytoplasmic domain N"/>
    <property type="match status" value="1"/>
</dbReference>
<protein>
    <submittedName>
        <fullName evidence="6">Cation_ATPase_N domain-containing protein</fullName>
    </submittedName>
</protein>
<name>A0A0M3I9V0_ASCLU</name>
<keyword evidence="3" id="KW-0812">Transmembrane</keyword>
<evidence type="ECO:0000256" key="3">
    <source>
        <dbReference type="SAM" id="Phobius"/>
    </source>
</evidence>
<keyword evidence="5" id="KW-1185">Reference proteome</keyword>
<keyword evidence="3" id="KW-1133">Transmembrane helix</keyword>
<dbReference type="GO" id="GO:0030007">
    <property type="term" value="P:intracellular potassium ion homeostasis"/>
    <property type="evidence" value="ECO:0007669"/>
    <property type="project" value="TreeGrafter"/>
</dbReference>
<dbReference type="InterPro" id="IPR023214">
    <property type="entry name" value="HAD_sf"/>
</dbReference>
<comment type="subcellular location">
    <subcellularLocation>
        <location evidence="1">Cell membrane</location>
        <topology evidence="1">Multi-pass membrane protein</topology>
    </subcellularLocation>
</comment>
<dbReference type="AlphaFoldDB" id="A0A0M3I9V0"/>
<sequence length="225" mass="25012">KRYVNFSPGARVPADLRLIYTNGLFLETSWISGEIDPLQFYDASVKKGISAFAAQNIAFNGCQCVRGDGLGVVIKTANNTVIGRLMETMSQEEGRATRLELEHKRFVTFITVLAFILATLTFCIGIIMNHFHNFKDTFINGFLVIIVANLPQGLPITLAAALIIVARRLAKKGLYMKRLDVAETLGTATVVMCDKRGVFTSSDITVTDVWHDRMFFRGECILILN</sequence>
<dbReference type="GO" id="GO:0005391">
    <property type="term" value="F:P-type sodium:potassium-exchanging transporter activity"/>
    <property type="evidence" value="ECO:0007669"/>
    <property type="project" value="TreeGrafter"/>
</dbReference>
<dbReference type="SUPFAM" id="SSF81665">
    <property type="entry name" value="Calcium ATPase, transmembrane domain M"/>
    <property type="match status" value="1"/>
</dbReference>
<evidence type="ECO:0000313" key="6">
    <source>
        <dbReference type="WBParaSite" id="ALUE_0001428001-mRNA-1"/>
    </source>
</evidence>
<evidence type="ECO:0000256" key="2">
    <source>
        <dbReference type="ARBA" id="ARBA00022475"/>
    </source>
</evidence>
<dbReference type="GO" id="GO:0005886">
    <property type="term" value="C:plasma membrane"/>
    <property type="evidence" value="ECO:0007669"/>
    <property type="project" value="UniProtKB-SubCell"/>
</dbReference>
<evidence type="ECO:0000259" key="4">
    <source>
        <dbReference type="Pfam" id="PF00122"/>
    </source>
</evidence>
<evidence type="ECO:0000313" key="5">
    <source>
        <dbReference type="Proteomes" id="UP000036681"/>
    </source>
</evidence>
<reference evidence="6" key="1">
    <citation type="submission" date="2017-02" db="UniProtKB">
        <authorList>
            <consortium name="WormBaseParasite"/>
        </authorList>
    </citation>
    <scope>IDENTIFICATION</scope>
</reference>